<keyword evidence="1" id="KW-0732">Signal</keyword>
<dbReference type="Pfam" id="PF05580">
    <property type="entry name" value="Peptidase_S55"/>
    <property type="match status" value="1"/>
</dbReference>
<dbReference type="AlphaFoldDB" id="A0A7G6E0E6"/>
<dbReference type="InterPro" id="IPR008763">
    <property type="entry name" value="Peptidase_S55"/>
</dbReference>
<accession>A0A7G6E0E6</accession>
<dbReference type="GO" id="GO:0016787">
    <property type="term" value="F:hydrolase activity"/>
    <property type="evidence" value="ECO:0007669"/>
    <property type="project" value="UniProtKB-KW"/>
</dbReference>
<keyword evidence="3" id="KW-0378">Hydrolase</keyword>
<name>A0A7G6E0E6_THEFR</name>
<evidence type="ECO:0000256" key="1">
    <source>
        <dbReference type="SAM" id="SignalP"/>
    </source>
</evidence>
<evidence type="ECO:0000313" key="4">
    <source>
        <dbReference type="Proteomes" id="UP000515847"/>
    </source>
</evidence>
<dbReference type="Proteomes" id="UP000515847">
    <property type="component" value="Chromosome"/>
</dbReference>
<feature type="chain" id="PRO_5039346871" evidence="1">
    <location>
        <begin position="27"/>
        <end position="457"/>
    </location>
</feature>
<reference evidence="3 4" key="1">
    <citation type="journal article" date="2019" name="Front. Microbiol.">
        <title>Thermoanaerosceptrum fracticalcis gen. nov. sp. nov., a Novel Fumarate-Fermenting Microorganism From a Deep Fractured Carbonate Aquifer of the US Great Basin.</title>
        <authorList>
            <person name="Hamilton-Brehm S.D."/>
            <person name="Stewart L.E."/>
            <person name="Zavarin M."/>
            <person name="Caldwell M."/>
            <person name="Lawson P.A."/>
            <person name="Onstott T.C."/>
            <person name="Grzymski J."/>
            <person name="Neveux I."/>
            <person name="Lollar B.S."/>
            <person name="Russell C.E."/>
            <person name="Moser D.P."/>
        </authorList>
    </citation>
    <scope>NUCLEOTIDE SEQUENCE [LARGE SCALE GENOMIC DNA]</scope>
    <source>
        <strain evidence="3 4">DRI-13</strain>
    </source>
</reference>
<dbReference type="SUPFAM" id="SSF50494">
    <property type="entry name" value="Trypsin-like serine proteases"/>
    <property type="match status" value="1"/>
</dbReference>
<dbReference type="EC" id="3.4.21.116" evidence="3"/>
<proteinExistence type="predicted"/>
<dbReference type="KEGG" id="tfr:BR63_03990"/>
<keyword evidence="4" id="KW-1185">Reference proteome</keyword>
<dbReference type="SUPFAM" id="SSF50156">
    <property type="entry name" value="PDZ domain-like"/>
    <property type="match status" value="1"/>
</dbReference>
<evidence type="ECO:0000313" key="3">
    <source>
        <dbReference type="EMBL" id="QNB45550.1"/>
    </source>
</evidence>
<sequence>MLKKKRQILGVFLSILVVASSFTPQAQSFFSLQDKQLIAVGETLELPLKFPLTILNTIDVRVKDEEKLLKLKGGELLEKSSYILGSDKPVVTKPGKVSLELRLFGFIPLKKINVDVLPNLTLVPGGHSIGVLLRTEGVMVVGHSPVLNESSEPRLPAKEADIEVGDIILEIEGTKVMTDDQVGTLINKIGQQKQAATIVIKRNGKLYKRVVYPQYCTDTKSYRIGLFVRDNAGGVGTLTFFDPVTKKYGALGHVITDGETSQKLNIRQGKILSASIEDIQMGKRGVPGEKVGVFLENTEFGNIEKNENCGIYGIMSKDIFNPLYKDPLPTAYFNQIHTGNAQILTVVKGQEIEQFNILIEKIMPGRADGKNMIIRIVDEKLLNHTGGIVQGMSGSPIIQDGKIVGAVTHVFVNDPTRGYGVFIENMLFEAGILQEQQKTLGQGPQGFFAKSIYFLPN</sequence>
<dbReference type="InterPro" id="IPR009003">
    <property type="entry name" value="Peptidase_S1_PA"/>
</dbReference>
<dbReference type="InterPro" id="IPR036034">
    <property type="entry name" value="PDZ_sf"/>
</dbReference>
<dbReference type="Gene3D" id="2.30.42.10">
    <property type="match status" value="1"/>
</dbReference>
<dbReference type="InterPro" id="IPR014219">
    <property type="entry name" value="SpoIVB"/>
</dbReference>
<dbReference type="NCBIfam" id="TIGR02860">
    <property type="entry name" value="spore_IV_B"/>
    <property type="match status" value="1"/>
</dbReference>
<gene>
    <name evidence="3" type="primary">spoIVB</name>
    <name evidence="3" type="ORF">BR63_03990</name>
</gene>
<evidence type="ECO:0000259" key="2">
    <source>
        <dbReference type="PROSITE" id="PS51494"/>
    </source>
</evidence>
<dbReference type="OrthoDB" id="9765242at2"/>
<feature type="domain" description="Peptidase S55" evidence="2">
    <location>
        <begin position="205"/>
        <end position="442"/>
    </location>
</feature>
<feature type="signal peptide" evidence="1">
    <location>
        <begin position="1"/>
        <end position="26"/>
    </location>
</feature>
<dbReference type="RefSeq" id="WP_034421453.1">
    <property type="nucleotide sequence ID" value="NZ_CP045798.1"/>
</dbReference>
<dbReference type="PROSITE" id="PS51494">
    <property type="entry name" value="SPOIVB"/>
    <property type="match status" value="1"/>
</dbReference>
<organism evidence="3 4">
    <name type="scientific">Thermanaerosceptrum fracticalcis</name>
    <dbReference type="NCBI Taxonomy" id="1712410"/>
    <lineage>
        <taxon>Bacteria</taxon>
        <taxon>Bacillati</taxon>
        <taxon>Bacillota</taxon>
        <taxon>Clostridia</taxon>
        <taxon>Eubacteriales</taxon>
        <taxon>Peptococcaceae</taxon>
        <taxon>Thermanaerosceptrum</taxon>
    </lineage>
</organism>
<dbReference type="EMBL" id="CP045798">
    <property type="protein sequence ID" value="QNB45550.1"/>
    <property type="molecule type" value="Genomic_DNA"/>
</dbReference>
<protein>
    <submittedName>
        <fullName evidence="3">SpoIVB peptidase</fullName>
        <ecNumber evidence="3">3.4.21.116</ecNumber>
    </submittedName>
</protein>